<accession>A0ACB8AFX1</accession>
<keyword evidence="2" id="KW-1185">Reference proteome</keyword>
<evidence type="ECO:0000313" key="1">
    <source>
        <dbReference type="EMBL" id="KAH7911883.1"/>
    </source>
</evidence>
<proteinExistence type="predicted"/>
<reference evidence="1" key="1">
    <citation type="journal article" date="2021" name="New Phytol.">
        <title>Evolutionary innovations through gain and loss of genes in the ectomycorrhizal Boletales.</title>
        <authorList>
            <person name="Wu G."/>
            <person name="Miyauchi S."/>
            <person name="Morin E."/>
            <person name="Kuo A."/>
            <person name="Drula E."/>
            <person name="Varga T."/>
            <person name="Kohler A."/>
            <person name="Feng B."/>
            <person name="Cao Y."/>
            <person name="Lipzen A."/>
            <person name="Daum C."/>
            <person name="Hundley H."/>
            <person name="Pangilinan J."/>
            <person name="Johnson J."/>
            <person name="Barry K."/>
            <person name="LaButti K."/>
            <person name="Ng V."/>
            <person name="Ahrendt S."/>
            <person name="Min B."/>
            <person name="Choi I.G."/>
            <person name="Park H."/>
            <person name="Plett J.M."/>
            <person name="Magnuson J."/>
            <person name="Spatafora J.W."/>
            <person name="Nagy L.G."/>
            <person name="Henrissat B."/>
            <person name="Grigoriev I.V."/>
            <person name="Yang Z.L."/>
            <person name="Xu J."/>
            <person name="Martin F.M."/>
        </authorList>
    </citation>
    <scope>NUCLEOTIDE SEQUENCE</scope>
    <source>
        <strain evidence="1">ATCC 28755</strain>
    </source>
</reference>
<name>A0ACB8AFX1_9AGAM</name>
<dbReference type="EMBL" id="MU267664">
    <property type="protein sequence ID" value="KAH7911883.1"/>
    <property type="molecule type" value="Genomic_DNA"/>
</dbReference>
<dbReference type="Proteomes" id="UP000790377">
    <property type="component" value="Unassembled WGS sequence"/>
</dbReference>
<gene>
    <name evidence="1" type="ORF">BJ138DRAFT_1062162</name>
</gene>
<organism evidence="1 2">
    <name type="scientific">Hygrophoropsis aurantiaca</name>
    <dbReference type="NCBI Taxonomy" id="72124"/>
    <lineage>
        <taxon>Eukaryota</taxon>
        <taxon>Fungi</taxon>
        <taxon>Dikarya</taxon>
        <taxon>Basidiomycota</taxon>
        <taxon>Agaricomycotina</taxon>
        <taxon>Agaricomycetes</taxon>
        <taxon>Agaricomycetidae</taxon>
        <taxon>Boletales</taxon>
        <taxon>Coniophorineae</taxon>
        <taxon>Hygrophoropsidaceae</taxon>
        <taxon>Hygrophoropsis</taxon>
    </lineage>
</organism>
<protein>
    <submittedName>
        <fullName evidence="1">Uncharacterized protein</fullName>
    </submittedName>
</protein>
<evidence type="ECO:0000313" key="2">
    <source>
        <dbReference type="Proteomes" id="UP000790377"/>
    </source>
</evidence>
<comment type="caution">
    <text evidence="1">The sequence shown here is derived from an EMBL/GenBank/DDBJ whole genome shotgun (WGS) entry which is preliminary data.</text>
</comment>
<sequence>MSQWGQPGYQYPMQTGFPGQSPAFQQNPQPQQFQQGQNPQFQQQSNFGGPLGGPGGNGIGGGFGAGIAPQPTGFPGRPQGFQQPQQTGFPGSAGGPSFLQTQPTGFPGASNFGQQNRAPPPVPPIPNQFQQQQQQTGFLNQHQFNASPGFGGGSTLAAQPTGFAGRTPAPLVPQMTGFVDPRLQMMSSSFMPANTSAPYTASGAPQLAPAPQQQLGGLSLQQSFQQHNQHRGVGSAPKVPWALSKAEKKNYDQIFRAWDAQGSGFISGQTALEVFGQSGLDKNDLARVWTLADSDNRGKLNLAEFHVAMGLIYRKLNGNDIPDELPPELVPPSSRDLDASVNFVKDILKNDTRARSPSGLEKISRLPDRSFNSTSTRGGTRQDATMYQHKDAEPPGGFYKPSSRHIDRDSVRSRNDDNNPSSDISDLKRQLASTQKMLDQTAEADAMRTAEDEELDREMSDMRYRIKRLQEDLDYVSRGPRSSGKEEERRRLERELLKLMHERVPDLERRIEEREARKDKEKREWSRARDRRNERSGRYDDGDRYSPSSSYQDGDRDRPYSRGARPDDRDYDRDYDRDRSYRDRESSRDRGYDRDLDRARESSNTATRTPPPPPPANPPRSTISQPPPPPPAPTRSPAPTMKNMTPEERSAFVRSEAKKRLEARMQALGVSAPSSAASPTLDTTVEDRLAQEKKEAEEKAKEAEKQAEERERLRRERLDGEKALKEGKSTPTSPAVAPTSTSVPKVAPPVPKPRAPAPPPPRKGAPRPPVTATAPVQAAPPPPPPPAPIRAAAAPVPAPVVEPAVDPEVAALQAREEKLRKKREEHAALMRKLEEEEEEARRAEEAYQARRNQLAARKPSPSPSASPMSPPAPPVFPPPPAISQEVEDEAPSVVSPPSPPPPPPPPAPPAPPSVTASGGDKSSNNPFSKLKKEGNSPAIAQAASTANGSSNPFFRSQTAPPPSAPAPPKSPGPAAKTAYHTAPTGSDDDWDDVMEKEEEDSSDEELGTRDTRMGLAQQLFGSLLPARPQSAGPAPQSTGSPAPVAPPAPPAPAAPPAPTAAVLIAAPAPSEGRSALLSAIQGGARLRKATTNDRSAAPTSGRVVGDTAPPPHINTAPRPASPPAPVISSPPAAPFYPEAPLMGGGQGSSHSKRESVDWYHGLAADQGAVHNHLPATVEENEDMEYEQVSVPQIQISEASADSASDLMEDVDRSIEHRVRTLYTYEGQRAEDLSFAENMVLTAHPSKSGGDWWFGTVVKSGKSGFFPQTYVQRMEKVKATAIYSYTGGNSDELPFAEGDELSIVDKSEADWWKAEQDGIVFIVPAAYLETVEAGGPTALERRSMSTRESKGKVSDTNSRNAEQEVEEPTEEPESADAHGDSSDDEADYFSLDEGSDDDDDEDEDDGSGEETAAEQEARELERQRVLEAAGLIVNEDVKPPPGVEEPRSSSSPRKRRPPPAAPQRLSVVSVSATAKELPPIPPPIDPTAHLKDAFDRYESFKKTHGNYNSRMSMSSIDTTPSSPPRSPAVSLTPSLNRDAESRSSLSRDGESRTSQFLSFLNRHTTIRGTTPDFEKRTIPTISGPILNGSPPVDGPPRESSPAFGSSWASLVEKTALDGIPKNERRRQEAIFELISTEADYVRDLQLIVEHFYSRLMDALGEKATTVIFANIEDILLTNTTFLSSLEERQKDCRLYIDHIGDLLEKHIPNMTVYLAYCVNQTNGGRVLQSMRDLKPDVATQLQRLREDPAARNLDLSSYLLVPMQRVTKYPLLIRQILQYTDETSQDRGSILAALDSAEKILEHVNETIREQEGRGRLGEISQNLWIGQGRLDLTAPTRHMGPRKLLKEGILLKAKSGRKLRTFLCSDILVLTDEGAKTLYRIPIPLAEVQVKEPRARRDDLSFRLVLSYPRGGDTIGLRATSVRECQLWVEAIAKAAKKCKEGEKRAMRKVGVS</sequence>